<accession>A0A2P2PMT9</accession>
<protein>
    <submittedName>
        <fullName evidence="1">Uncharacterized protein</fullName>
    </submittedName>
</protein>
<proteinExistence type="predicted"/>
<organism evidence="1">
    <name type="scientific">Rhizophora mucronata</name>
    <name type="common">Asiatic mangrove</name>
    <dbReference type="NCBI Taxonomy" id="61149"/>
    <lineage>
        <taxon>Eukaryota</taxon>
        <taxon>Viridiplantae</taxon>
        <taxon>Streptophyta</taxon>
        <taxon>Embryophyta</taxon>
        <taxon>Tracheophyta</taxon>
        <taxon>Spermatophyta</taxon>
        <taxon>Magnoliopsida</taxon>
        <taxon>eudicotyledons</taxon>
        <taxon>Gunneridae</taxon>
        <taxon>Pentapetalae</taxon>
        <taxon>rosids</taxon>
        <taxon>fabids</taxon>
        <taxon>Malpighiales</taxon>
        <taxon>Rhizophoraceae</taxon>
        <taxon>Rhizophora</taxon>
    </lineage>
</organism>
<sequence length="40" mass="4687">MAMLVRSPCLSIEKSYLLHPGDTYISLYKEEAWPYSPHFI</sequence>
<dbReference type="AlphaFoldDB" id="A0A2P2PMT9"/>
<dbReference type="EMBL" id="GGEC01075603">
    <property type="protein sequence ID" value="MBX56087.1"/>
    <property type="molecule type" value="Transcribed_RNA"/>
</dbReference>
<reference evidence="1" key="1">
    <citation type="submission" date="2018-02" db="EMBL/GenBank/DDBJ databases">
        <title>Rhizophora mucronata_Transcriptome.</title>
        <authorList>
            <person name="Meera S.P."/>
            <person name="Sreeshan A."/>
            <person name="Augustine A."/>
        </authorList>
    </citation>
    <scope>NUCLEOTIDE SEQUENCE</scope>
    <source>
        <tissue evidence="1">Leaf</tissue>
    </source>
</reference>
<evidence type="ECO:0000313" key="1">
    <source>
        <dbReference type="EMBL" id="MBX56087.1"/>
    </source>
</evidence>
<name>A0A2P2PMT9_RHIMU</name>